<gene>
    <name evidence="2" type="ORF">C493_17876</name>
</gene>
<dbReference type="Proteomes" id="UP000011602">
    <property type="component" value="Unassembled WGS sequence"/>
</dbReference>
<name>L9WPH3_9EURY</name>
<dbReference type="GO" id="GO:0016491">
    <property type="term" value="F:oxidoreductase activity"/>
    <property type="evidence" value="ECO:0007669"/>
    <property type="project" value="InterPro"/>
</dbReference>
<feature type="domain" description="FAD/NAD(P)-binding" evidence="1">
    <location>
        <begin position="30"/>
        <end position="146"/>
    </location>
</feature>
<sequence length="164" mass="17804">MLYRAEVMATVERADEFGIRADVDFVRIVREVTDDGSESTESIHHGLQSSSQHTLLEGEGRFVDDRTIEIGDGPDAGKRTRADTVHIAAGTRPAILPIDGLEDVDFRPSTDALQLETPPDDLVIVVGGYIAAELADFFGTFGSDVSGCIEILSRQQGLTAEQRE</sequence>
<evidence type="ECO:0000259" key="1">
    <source>
        <dbReference type="Pfam" id="PF07992"/>
    </source>
</evidence>
<dbReference type="Pfam" id="PF07992">
    <property type="entry name" value="Pyr_redox_2"/>
    <property type="match status" value="1"/>
</dbReference>
<dbReference type="PRINTS" id="PR00368">
    <property type="entry name" value="FADPNR"/>
</dbReference>
<dbReference type="EMBL" id="AOHZ01000083">
    <property type="protein sequence ID" value="ELY51096.1"/>
    <property type="molecule type" value="Genomic_DNA"/>
</dbReference>
<dbReference type="Gene3D" id="3.50.50.60">
    <property type="entry name" value="FAD/NAD(P)-binding domain"/>
    <property type="match status" value="2"/>
</dbReference>
<protein>
    <submittedName>
        <fullName evidence="2">Dihydrolipoyl dehydrogenase</fullName>
    </submittedName>
</protein>
<accession>L9WPH3</accession>
<dbReference type="eggNOG" id="arCOG01068">
    <property type="taxonomic scope" value="Archaea"/>
</dbReference>
<dbReference type="PATRIC" id="fig|1227499.3.peg.3675"/>
<dbReference type="STRING" id="1227499.C493_17876"/>
<keyword evidence="3" id="KW-1185">Reference proteome</keyword>
<comment type="caution">
    <text evidence="2">The sequence shown here is derived from an EMBL/GenBank/DDBJ whole genome shotgun (WGS) entry which is preliminary data.</text>
</comment>
<organism evidence="2 3">
    <name type="scientific">Natronolimnohabitans innermongolicus JCM 12255</name>
    <dbReference type="NCBI Taxonomy" id="1227499"/>
    <lineage>
        <taxon>Archaea</taxon>
        <taxon>Methanobacteriati</taxon>
        <taxon>Methanobacteriota</taxon>
        <taxon>Stenosarchaea group</taxon>
        <taxon>Halobacteria</taxon>
        <taxon>Halobacteriales</taxon>
        <taxon>Natrialbaceae</taxon>
        <taxon>Natronolimnohabitans</taxon>
    </lineage>
</organism>
<dbReference type="PRINTS" id="PR00411">
    <property type="entry name" value="PNDRDTASEI"/>
</dbReference>
<evidence type="ECO:0000313" key="3">
    <source>
        <dbReference type="Proteomes" id="UP000011602"/>
    </source>
</evidence>
<dbReference type="InterPro" id="IPR036188">
    <property type="entry name" value="FAD/NAD-bd_sf"/>
</dbReference>
<dbReference type="InterPro" id="IPR023753">
    <property type="entry name" value="FAD/NAD-binding_dom"/>
</dbReference>
<evidence type="ECO:0000313" key="2">
    <source>
        <dbReference type="EMBL" id="ELY51096.1"/>
    </source>
</evidence>
<proteinExistence type="predicted"/>
<dbReference type="AlphaFoldDB" id="L9WPH3"/>
<dbReference type="SUPFAM" id="SSF51905">
    <property type="entry name" value="FAD/NAD(P)-binding domain"/>
    <property type="match status" value="1"/>
</dbReference>
<reference evidence="2 3" key="1">
    <citation type="journal article" date="2014" name="PLoS Genet.">
        <title>Phylogenetically driven sequencing of extremely halophilic archaea reveals strategies for static and dynamic osmo-response.</title>
        <authorList>
            <person name="Becker E.A."/>
            <person name="Seitzer P.M."/>
            <person name="Tritt A."/>
            <person name="Larsen D."/>
            <person name="Krusor M."/>
            <person name="Yao A.I."/>
            <person name="Wu D."/>
            <person name="Madern D."/>
            <person name="Eisen J.A."/>
            <person name="Darling A.E."/>
            <person name="Facciotti M.T."/>
        </authorList>
    </citation>
    <scope>NUCLEOTIDE SEQUENCE [LARGE SCALE GENOMIC DNA]</scope>
    <source>
        <strain evidence="2 3">JCM 12255</strain>
    </source>
</reference>
<dbReference type="PANTHER" id="PTHR43014">
    <property type="entry name" value="MERCURIC REDUCTASE"/>
    <property type="match status" value="1"/>
</dbReference>